<dbReference type="OrthoDB" id="353812at2"/>
<dbReference type="InterPro" id="IPR050469">
    <property type="entry name" value="Diguanylate_Cyclase"/>
</dbReference>
<dbReference type="AlphaFoldDB" id="E3H5Z9"/>
<dbReference type="PANTHER" id="PTHR45138">
    <property type="entry name" value="REGULATORY COMPONENTS OF SENSORY TRANSDUCTION SYSTEM"/>
    <property type="match status" value="1"/>
</dbReference>
<dbReference type="PANTHER" id="PTHR45138:SF9">
    <property type="entry name" value="DIGUANYLATE CYCLASE DGCM-RELATED"/>
    <property type="match status" value="1"/>
</dbReference>
<evidence type="ECO:0000256" key="1">
    <source>
        <dbReference type="SAM" id="Phobius"/>
    </source>
</evidence>
<dbReference type="eggNOG" id="COG3706">
    <property type="taxonomic scope" value="Bacteria"/>
</dbReference>
<dbReference type="GO" id="GO:0043709">
    <property type="term" value="P:cell adhesion involved in single-species biofilm formation"/>
    <property type="evidence" value="ECO:0007669"/>
    <property type="project" value="TreeGrafter"/>
</dbReference>
<feature type="transmembrane region" description="Helical" evidence="1">
    <location>
        <begin position="168"/>
        <end position="190"/>
    </location>
</feature>
<organism evidence="3 4">
    <name type="scientific">Ilyobacter polytropus (strain ATCC 51220 / DSM 2926 / LMG 16218 / CuHBu1)</name>
    <dbReference type="NCBI Taxonomy" id="572544"/>
    <lineage>
        <taxon>Bacteria</taxon>
        <taxon>Fusobacteriati</taxon>
        <taxon>Fusobacteriota</taxon>
        <taxon>Fusobacteriia</taxon>
        <taxon>Fusobacteriales</taxon>
        <taxon>Fusobacteriaceae</taxon>
        <taxon>Ilyobacter</taxon>
    </lineage>
</organism>
<dbReference type="InterPro" id="IPR029787">
    <property type="entry name" value="Nucleotide_cyclase"/>
</dbReference>
<accession>E3H5Z9</accession>
<sequence>MVEPYGFTIFFNSISNIFKKKNKFCNNCGNILTIQKNGYDSDSSKGEIIINIDMRTILLSHSISDTVITLVLYFVWKQNKGRFEGISDWVMCFALQSVGITMILMRNLIPDFLSIVVANVLLIAGSVKFYFGTALFIDRKINKNFYFGLLGIFTLIYLYFGLVEPKLTVRAVVFSLFVAFINIDAARILYKSDNKKMANNYRFTWALLLLISLLYLLMAGYYIIGAAGVKFLKVGFVISLMTIISQMLLICITFSILVMINSRLVLGLEEESQKRDKILEDYKYLATVDGLTKLWNRKTIEGRLREEFDRSQRYRSKMSVILLDVDHFKKVNDNFGHPTGDLVLEKISEILKNTLRKTDFIGRWGGEEFIVVCVETDQRAVWKVAEKLRQEIEHYNFGLESQVTISLGTATLDRGESLEDILKRADDNMYRAKKAGRNKTIPSLNSKEKFYEKLENDFEICDLKV</sequence>
<dbReference type="Gene3D" id="3.30.70.270">
    <property type="match status" value="1"/>
</dbReference>
<name>E3H5Z9_ILYPC</name>
<dbReference type="Proteomes" id="UP000006875">
    <property type="component" value="Chromosome"/>
</dbReference>
<feature type="transmembrane region" description="Helical" evidence="1">
    <location>
        <begin position="115"/>
        <end position="137"/>
    </location>
</feature>
<evidence type="ECO:0000313" key="4">
    <source>
        <dbReference type="Proteomes" id="UP000006875"/>
    </source>
</evidence>
<evidence type="ECO:0000313" key="3">
    <source>
        <dbReference type="EMBL" id="ADO82289.1"/>
    </source>
</evidence>
<gene>
    <name evidence="3" type="ordered locus">Ilyop_0501</name>
</gene>
<dbReference type="NCBIfam" id="TIGR00254">
    <property type="entry name" value="GGDEF"/>
    <property type="match status" value="1"/>
</dbReference>
<dbReference type="SUPFAM" id="SSF55073">
    <property type="entry name" value="Nucleotide cyclase"/>
    <property type="match status" value="1"/>
</dbReference>
<feature type="transmembrane region" description="Helical" evidence="1">
    <location>
        <begin position="88"/>
        <end position="109"/>
    </location>
</feature>
<dbReference type="PROSITE" id="PS50887">
    <property type="entry name" value="GGDEF"/>
    <property type="match status" value="1"/>
</dbReference>
<reference evidence="3 4" key="1">
    <citation type="journal article" date="2010" name="Stand. Genomic Sci.">
        <title>Complete genome sequence of Ilyobacter polytropus type strain (CuHbu1).</title>
        <authorList>
            <person name="Sikorski J."/>
            <person name="Chertkov O."/>
            <person name="Lapidus A."/>
            <person name="Nolan M."/>
            <person name="Lucas S."/>
            <person name="Del Rio T.G."/>
            <person name="Tice H."/>
            <person name="Cheng J.F."/>
            <person name="Tapia R."/>
            <person name="Han C."/>
            <person name="Goodwin L."/>
            <person name="Pitluck S."/>
            <person name="Liolios K."/>
            <person name="Ivanova N."/>
            <person name="Mavromatis K."/>
            <person name="Mikhailova N."/>
            <person name="Pati A."/>
            <person name="Chen A."/>
            <person name="Palaniappan K."/>
            <person name="Land M."/>
            <person name="Hauser L."/>
            <person name="Chang Y.J."/>
            <person name="Jeffries C.D."/>
            <person name="Brambilla E."/>
            <person name="Yasawong M."/>
            <person name="Rohde M."/>
            <person name="Pukall R."/>
            <person name="Spring S."/>
            <person name="Goker M."/>
            <person name="Woyke T."/>
            <person name="Bristow J."/>
            <person name="Eisen J.A."/>
            <person name="Markowitz V."/>
            <person name="Hugenholtz P."/>
            <person name="Kyrpides N.C."/>
            <person name="Klenk H.P."/>
        </authorList>
    </citation>
    <scope>NUCLEOTIDE SEQUENCE [LARGE SCALE GENOMIC DNA]</scope>
    <source>
        <strain evidence="4">ATCC 51220 / DSM 2926 / LMG 16218 / CuHBu1</strain>
    </source>
</reference>
<dbReference type="Pfam" id="PF00990">
    <property type="entry name" value="GGDEF"/>
    <property type="match status" value="1"/>
</dbReference>
<feature type="transmembrane region" description="Helical" evidence="1">
    <location>
        <begin position="144"/>
        <end position="162"/>
    </location>
</feature>
<dbReference type="SMART" id="SM00267">
    <property type="entry name" value="GGDEF"/>
    <property type="match status" value="1"/>
</dbReference>
<evidence type="ECO:0000259" key="2">
    <source>
        <dbReference type="PROSITE" id="PS50887"/>
    </source>
</evidence>
<feature type="transmembrane region" description="Helical" evidence="1">
    <location>
        <begin position="57"/>
        <end position="76"/>
    </location>
</feature>
<dbReference type="GO" id="GO:0052621">
    <property type="term" value="F:diguanylate cyclase activity"/>
    <property type="evidence" value="ECO:0007669"/>
    <property type="project" value="TreeGrafter"/>
</dbReference>
<protein>
    <submittedName>
        <fullName evidence="3">Diguanylate cyclase</fullName>
    </submittedName>
</protein>
<feature type="domain" description="GGDEF" evidence="2">
    <location>
        <begin position="316"/>
        <end position="445"/>
    </location>
</feature>
<keyword evidence="1" id="KW-0812">Transmembrane</keyword>
<dbReference type="CDD" id="cd01949">
    <property type="entry name" value="GGDEF"/>
    <property type="match status" value="1"/>
</dbReference>
<dbReference type="FunFam" id="3.30.70.270:FF:000001">
    <property type="entry name" value="Diguanylate cyclase domain protein"/>
    <property type="match status" value="1"/>
</dbReference>
<dbReference type="KEGG" id="ipo:Ilyop_0501"/>
<dbReference type="STRING" id="572544.Ilyop_0501"/>
<dbReference type="InterPro" id="IPR043128">
    <property type="entry name" value="Rev_trsase/Diguanyl_cyclase"/>
</dbReference>
<feature type="transmembrane region" description="Helical" evidence="1">
    <location>
        <begin position="236"/>
        <end position="260"/>
    </location>
</feature>
<keyword evidence="1" id="KW-0472">Membrane</keyword>
<dbReference type="GO" id="GO:1902201">
    <property type="term" value="P:negative regulation of bacterial-type flagellum-dependent cell motility"/>
    <property type="evidence" value="ECO:0007669"/>
    <property type="project" value="TreeGrafter"/>
</dbReference>
<feature type="transmembrane region" description="Helical" evidence="1">
    <location>
        <begin position="202"/>
        <end position="224"/>
    </location>
</feature>
<keyword evidence="1" id="KW-1133">Transmembrane helix</keyword>
<proteinExistence type="predicted"/>
<dbReference type="InterPro" id="IPR000160">
    <property type="entry name" value="GGDEF_dom"/>
</dbReference>
<dbReference type="EMBL" id="CP002281">
    <property type="protein sequence ID" value="ADO82289.1"/>
    <property type="molecule type" value="Genomic_DNA"/>
</dbReference>
<dbReference type="HOGENOM" id="CLU_000445_11_1_0"/>
<keyword evidence="4" id="KW-1185">Reference proteome</keyword>
<dbReference type="GO" id="GO:0005886">
    <property type="term" value="C:plasma membrane"/>
    <property type="evidence" value="ECO:0007669"/>
    <property type="project" value="TreeGrafter"/>
</dbReference>